<dbReference type="RefSeq" id="WP_195898025.1">
    <property type="nucleotide sequence ID" value="NZ_JADOGI010000082.1"/>
</dbReference>
<dbReference type="EMBL" id="JADOGI010000082">
    <property type="protein sequence ID" value="MBF8189088.1"/>
    <property type="molecule type" value="Genomic_DNA"/>
</dbReference>
<comment type="caution">
    <text evidence="2">The sequence shown here is derived from an EMBL/GenBank/DDBJ whole genome shotgun (WGS) entry which is preliminary data.</text>
</comment>
<name>A0A931AC09_9ACTN</name>
<sequence>MGLAILSSAAAGATAAASGGSAEALVAGYSVGFGVAAGLMTIVVVIALAVLRGRKERT</sequence>
<accession>A0A931AC09</accession>
<keyword evidence="1" id="KW-0472">Membrane</keyword>
<keyword evidence="1" id="KW-1133">Transmembrane helix</keyword>
<feature type="transmembrane region" description="Helical" evidence="1">
    <location>
        <begin position="32"/>
        <end position="51"/>
    </location>
</feature>
<evidence type="ECO:0000256" key="1">
    <source>
        <dbReference type="SAM" id="Phobius"/>
    </source>
</evidence>
<evidence type="ECO:0000313" key="3">
    <source>
        <dbReference type="Proteomes" id="UP000605361"/>
    </source>
</evidence>
<keyword evidence="3" id="KW-1185">Reference proteome</keyword>
<gene>
    <name evidence="2" type="ORF">ITP53_25815</name>
</gene>
<proteinExistence type="predicted"/>
<reference evidence="2" key="1">
    <citation type="submission" date="2020-11" db="EMBL/GenBank/DDBJ databases">
        <title>Whole-genome analyses of Nonomuraea sp. K274.</title>
        <authorList>
            <person name="Veyisoglu A."/>
        </authorList>
    </citation>
    <scope>NUCLEOTIDE SEQUENCE</scope>
    <source>
        <strain evidence="2">K274</strain>
    </source>
</reference>
<dbReference type="AlphaFoldDB" id="A0A931AC09"/>
<organism evidence="2 3">
    <name type="scientific">Nonomuraea cypriaca</name>
    <dbReference type="NCBI Taxonomy" id="1187855"/>
    <lineage>
        <taxon>Bacteria</taxon>
        <taxon>Bacillati</taxon>
        <taxon>Actinomycetota</taxon>
        <taxon>Actinomycetes</taxon>
        <taxon>Streptosporangiales</taxon>
        <taxon>Streptosporangiaceae</taxon>
        <taxon>Nonomuraea</taxon>
    </lineage>
</organism>
<dbReference type="Proteomes" id="UP000605361">
    <property type="component" value="Unassembled WGS sequence"/>
</dbReference>
<evidence type="ECO:0000313" key="2">
    <source>
        <dbReference type="EMBL" id="MBF8189088.1"/>
    </source>
</evidence>
<protein>
    <submittedName>
        <fullName evidence="2">Uncharacterized protein</fullName>
    </submittedName>
</protein>
<keyword evidence="1" id="KW-0812">Transmembrane</keyword>